<protein>
    <submittedName>
        <fullName evidence="1">Uncharacterized protein</fullName>
    </submittedName>
</protein>
<dbReference type="OrthoDB" id="27073at2759"/>
<dbReference type="Proteomes" id="UP000053989">
    <property type="component" value="Unassembled WGS sequence"/>
</dbReference>
<dbReference type="AlphaFoldDB" id="A0A0C2ZCQ1"/>
<gene>
    <name evidence="1" type="ORF">SCLCIDRAFT_759346</name>
</gene>
<organism evidence="1 2">
    <name type="scientific">Scleroderma citrinum Foug A</name>
    <dbReference type="NCBI Taxonomy" id="1036808"/>
    <lineage>
        <taxon>Eukaryota</taxon>
        <taxon>Fungi</taxon>
        <taxon>Dikarya</taxon>
        <taxon>Basidiomycota</taxon>
        <taxon>Agaricomycotina</taxon>
        <taxon>Agaricomycetes</taxon>
        <taxon>Agaricomycetidae</taxon>
        <taxon>Boletales</taxon>
        <taxon>Sclerodermatineae</taxon>
        <taxon>Sclerodermataceae</taxon>
        <taxon>Scleroderma</taxon>
    </lineage>
</organism>
<reference evidence="2" key="2">
    <citation type="submission" date="2015-01" db="EMBL/GenBank/DDBJ databases">
        <title>Evolutionary Origins and Diversification of the Mycorrhizal Mutualists.</title>
        <authorList>
            <consortium name="DOE Joint Genome Institute"/>
            <consortium name="Mycorrhizal Genomics Consortium"/>
            <person name="Kohler A."/>
            <person name="Kuo A."/>
            <person name="Nagy L.G."/>
            <person name="Floudas D."/>
            <person name="Copeland A."/>
            <person name="Barry K.W."/>
            <person name="Cichocki N."/>
            <person name="Veneault-Fourrey C."/>
            <person name="LaButti K."/>
            <person name="Lindquist E.A."/>
            <person name="Lipzen A."/>
            <person name="Lundell T."/>
            <person name="Morin E."/>
            <person name="Murat C."/>
            <person name="Riley R."/>
            <person name="Ohm R."/>
            <person name="Sun H."/>
            <person name="Tunlid A."/>
            <person name="Henrissat B."/>
            <person name="Grigoriev I.V."/>
            <person name="Hibbett D.S."/>
            <person name="Martin F."/>
        </authorList>
    </citation>
    <scope>NUCLEOTIDE SEQUENCE [LARGE SCALE GENOMIC DNA]</scope>
    <source>
        <strain evidence="2">Foug A</strain>
    </source>
</reference>
<dbReference type="STRING" id="1036808.A0A0C2ZCQ1"/>
<dbReference type="InParanoid" id="A0A0C2ZCQ1"/>
<dbReference type="HOGENOM" id="CLU_2185499_0_0_1"/>
<keyword evidence="2" id="KW-1185">Reference proteome</keyword>
<sequence>MLLGKRTATLIRYWTTCSRCIDVRTIRTCLGRSTIVRWPGGCCWSYGSGSDDFERAMLKKLKEKYDPELGMGDRMFNDLALSRDVLREYRSRFSQTVTLSDISIWDIYF</sequence>
<reference evidence="1 2" key="1">
    <citation type="submission" date="2014-04" db="EMBL/GenBank/DDBJ databases">
        <authorList>
            <consortium name="DOE Joint Genome Institute"/>
            <person name="Kuo A."/>
            <person name="Kohler A."/>
            <person name="Nagy L.G."/>
            <person name="Floudas D."/>
            <person name="Copeland A."/>
            <person name="Barry K.W."/>
            <person name="Cichocki N."/>
            <person name="Veneault-Fourrey C."/>
            <person name="LaButti K."/>
            <person name="Lindquist E.A."/>
            <person name="Lipzen A."/>
            <person name="Lundell T."/>
            <person name="Morin E."/>
            <person name="Murat C."/>
            <person name="Sun H."/>
            <person name="Tunlid A."/>
            <person name="Henrissat B."/>
            <person name="Grigoriev I.V."/>
            <person name="Hibbett D.S."/>
            <person name="Martin F."/>
            <person name="Nordberg H.P."/>
            <person name="Cantor M.N."/>
            <person name="Hua S.X."/>
        </authorList>
    </citation>
    <scope>NUCLEOTIDE SEQUENCE [LARGE SCALE GENOMIC DNA]</scope>
    <source>
        <strain evidence="1 2">Foug A</strain>
    </source>
</reference>
<accession>A0A0C2ZCQ1</accession>
<proteinExistence type="predicted"/>
<evidence type="ECO:0000313" key="2">
    <source>
        <dbReference type="Proteomes" id="UP000053989"/>
    </source>
</evidence>
<name>A0A0C2ZCQ1_9AGAM</name>
<evidence type="ECO:0000313" key="1">
    <source>
        <dbReference type="EMBL" id="KIM50777.1"/>
    </source>
</evidence>
<dbReference type="EMBL" id="KN822331">
    <property type="protein sequence ID" value="KIM50777.1"/>
    <property type="molecule type" value="Genomic_DNA"/>
</dbReference>
<dbReference type="Gene3D" id="1.20.1310.10">
    <property type="entry name" value="Cullin Repeats"/>
    <property type="match status" value="1"/>
</dbReference>